<organism evidence="2 3">
    <name type="scientific">Wenyingzhuangia heitensis</name>
    <dbReference type="NCBI Taxonomy" id="1487859"/>
    <lineage>
        <taxon>Bacteria</taxon>
        <taxon>Pseudomonadati</taxon>
        <taxon>Bacteroidota</taxon>
        <taxon>Flavobacteriia</taxon>
        <taxon>Flavobacteriales</taxon>
        <taxon>Flavobacteriaceae</taxon>
        <taxon>Wenyingzhuangia</taxon>
    </lineage>
</organism>
<evidence type="ECO:0008006" key="4">
    <source>
        <dbReference type="Google" id="ProtNLM"/>
    </source>
</evidence>
<dbReference type="EMBL" id="JAASQL010000002">
    <property type="protein sequence ID" value="NIJ45674.1"/>
    <property type="molecule type" value="Genomic_DNA"/>
</dbReference>
<accession>A0ABX0UA31</accession>
<dbReference type="Pfam" id="PF16148">
    <property type="entry name" value="DUF4856"/>
    <property type="match status" value="1"/>
</dbReference>
<feature type="signal peptide" evidence="1">
    <location>
        <begin position="1"/>
        <end position="23"/>
    </location>
</feature>
<dbReference type="Proteomes" id="UP000745859">
    <property type="component" value="Unassembled WGS sequence"/>
</dbReference>
<comment type="caution">
    <text evidence="2">The sequence shown here is derived from an EMBL/GenBank/DDBJ whole genome shotgun (WGS) entry which is preliminary data.</text>
</comment>
<feature type="chain" id="PRO_5045421516" description="DUF4856 domain-containing protein" evidence="1">
    <location>
        <begin position="24"/>
        <end position="403"/>
    </location>
</feature>
<name>A0ABX0UA31_9FLAO</name>
<evidence type="ECO:0000313" key="3">
    <source>
        <dbReference type="Proteomes" id="UP000745859"/>
    </source>
</evidence>
<sequence length="403" mass="44589">MRITKLTLAVLVATGTLFTSCSSDDNNKIEDVLKFTKTLDDIDTSGLTIPTNYEFTRNQETTVNFSGQTTRLNQVVEIGALMTTVDPIPTQTDFTNRFNQATEFTDTSLNGSKNVRSKVAASVGLFSDNTSASDAIKADFDGYLTNQLTVLASKEEAAQGVAGIYDGKRFLNEKGLEYNQAFYKGLIGALAMDQTLNHYFNRLDDNFDGTNAYKTANDAGTLVSEANYTTMEHHFDEAYGYVYGAGDADKLLGHYLEEITGQSYFANIPEIVKNAFIIGRAAVVAKQYEARDAAIEVLRYQLSKIPAARGVYYLQKAKGSIDGEDSRAAFHALSEAYGFIYSLQFTYNPLTNEPYFTKAESEALVNKLYGSTNGFYDLTAEKLEELSEEIVAKYDFTIEQVNQ</sequence>
<protein>
    <recommendedName>
        <fullName evidence="4">DUF4856 domain-containing protein</fullName>
    </recommendedName>
</protein>
<evidence type="ECO:0000256" key="1">
    <source>
        <dbReference type="SAM" id="SignalP"/>
    </source>
</evidence>
<keyword evidence="1" id="KW-0732">Signal</keyword>
<evidence type="ECO:0000313" key="2">
    <source>
        <dbReference type="EMBL" id="NIJ45674.1"/>
    </source>
</evidence>
<dbReference type="PROSITE" id="PS51257">
    <property type="entry name" value="PROKAR_LIPOPROTEIN"/>
    <property type="match status" value="1"/>
</dbReference>
<dbReference type="RefSeq" id="WP_167188189.1">
    <property type="nucleotide sequence ID" value="NZ_JAASQL010000002.1"/>
</dbReference>
<reference evidence="2 3" key="1">
    <citation type="submission" date="2020-03" db="EMBL/GenBank/DDBJ databases">
        <title>Genomic Encyclopedia of Type Strains, Phase IV (KMG-IV): sequencing the most valuable type-strain genomes for metagenomic binning, comparative biology and taxonomic classification.</title>
        <authorList>
            <person name="Goeker M."/>
        </authorList>
    </citation>
    <scope>NUCLEOTIDE SEQUENCE [LARGE SCALE GENOMIC DNA]</scope>
    <source>
        <strain evidence="2 3">DSM 101599</strain>
    </source>
</reference>
<keyword evidence="3" id="KW-1185">Reference proteome</keyword>
<proteinExistence type="predicted"/>
<gene>
    <name evidence="2" type="ORF">FHR24_002142</name>
</gene>
<dbReference type="InterPro" id="IPR032331">
    <property type="entry name" value="DUF4856"/>
</dbReference>